<dbReference type="Pfam" id="PF13193">
    <property type="entry name" value="AMP-binding_C"/>
    <property type="match status" value="1"/>
</dbReference>
<organism evidence="2">
    <name type="scientific">marine sediment metagenome</name>
    <dbReference type="NCBI Taxonomy" id="412755"/>
    <lineage>
        <taxon>unclassified sequences</taxon>
        <taxon>metagenomes</taxon>
        <taxon>ecological metagenomes</taxon>
    </lineage>
</organism>
<evidence type="ECO:0000313" key="2">
    <source>
        <dbReference type="EMBL" id="GAH18701.1"/>
    </source>
</evidence>
<dbReference type="InterPro" id="IPR025110">
    <property type="entry name" value="AMP-bd_C"/>
</dbReference>
<dbReference type="EMBL" id="BARU01002817">
    <property type="protein sequence ID" value="GAH18701.1"/>
    <property type="molecule type" value="Genomic_DNA"/>
</dbReference>
<sequence>CKNCGPEEFQYIGEICSTGPQLMLGYLGREKDTEYALRKDSKGTTWYYTADIGCIDKDGYLRIKDRKRDMIKYKGHGVFPREVEDLIYTHEAVNEVGVIGVPDPETGQNIKAFISLKPEYQGKVTEEDLMTWCKDNISPYKYPRMVEIVPELPKSVIGKILRRELRKEE</sequence>
<protein>
    <recommendedName>
        <fullName evidence="1">AMP-binding enzyme C-terminal domain-containing protein</fullName>
    </recommendedName>
</protein>
<feature type="domain" description="AMP-binding enzyme C-terminal" evidence="1">
    <location>
        <begin position="82"/>
        <end position="159"/>
    </location>
</feature>
<dbReference type="Gene3D" id="3.40.50.12780">
    <property type="entry name" value="N-terminal domain of ligase-like"/>
    <property type="match status" value="1"/>
</dbReference>
<feature type="non-terminal residue" evidence="2">
    <location>
        <position position="1"/>
    </location>
</feature>
<dbReference type="Gene3D" id="3.30.300.30">
    <property type="match status" value="1"/>
</dbReference>
<dbReference type="InterPro" id="IPR050237">
    <property type="entry name" value="ATP-dep_AMP-bd_enzyme"/>
</dbReference>
<accession>X1DD24</accession>
<reference evidence="2" key="1">
    <citation type="journal article" date="2014" name="Front. Microbiol.">
        <title>High frequency of phylogenetically diverse reductive dehalogenase-homologous genes in deep subseafloor sedimentary metagenomes.</title>
        <authorList>
            <person name="Kawai M."/>
            <person name="Futagami T."/>
            <person name="Toyoda A."/>
            <person name="Takaki Y."/>
            <person name="Nishi S."/>
            <person name="Hori S."/>
            <person name="Arai W."/>
            <person name="Tsubouchi T."/>
            <person name="Morono Y."/>
            <person name="Uchiyama I."/>
            <person name="Ito T."/>
            <person name="Fujiyama A."/>
            <person name="Inagaki F."/>
            <person name="Takami H."/>
        </authorList>
    </citation>
    <scope>NUCLEOTIDE SEQUENCE</scope>
    <source>
        <strain evidence="2">Expedition CK06-06</strain>
    </source>
</reference>
<dbReference type="SUPFAM" id="SSF56801">
    <property type="entry name" value="Acetyl-CoA synthetase-like"/>
    <property type="match status" value="1"/>
</dbReference>
<proteinExistence type="predicted"/>
<gene>
    <name evidence="2" type="ORF">S03H2_06436</name>
</gene>
<dbReference type="PANTHER" id="PTHR43767:SF1">
    <property type="entry name" value="NONRIBOSOMAL PEPTIDE SYNTHASE PES1 (EUROFUNG)-RELATED"/>
    <property type="match status" value="1"/>
</dbReference>
<dbReference type="InterPro" id="IPR045851">
    <property type="entry name" value="AMP-bd_C_sf"/>
</dbReference>
<dbReference type="GO" id="GO:0016878">
    <property type="term" value="F:acid-thiol ligase activity"/>
    <property type="evidence" value="ECO:0007669"/>
    <property type="project" value="UniProtKB-ARBA"/>
</dbReference>
<dbReference type="InterPro" id="IPR042099">
    <property type="entry name" value="ANL_N_sf"/>
</dbReference>
<dbReference type="AlphaFoldDB" id="X1DD24"/>
<comment type="caution">
    <text evidence="2">The sequence shown here is derived from an EMBL/GenBank/DDBJ whole genome shotgun (WGS) entry which is preliminary data.</text>
</comment>
<evidence type="ECO:0000259" key="1">
    <source>
        <dbReference type="Pfam" id="PF13193"/>
    </source>
</evidence>
<name>X1DD24_9ZZZZ</name>
<dbReference type="PANTHER" id="PTHR43767">
    <property type="entry name" value="LONG-CHAIN-FATTY-ACID--COA LIGASE"/>
    <property type="match status" value="1"/>
</dbReference>